<evidence type="ECO:0000256" key="1">
    <source>
        <dbReference type="SAM" id="MobiDB-lite"/>
    </source>
</evidence>
<name>A0ABR3JRS2_9AGAR</name>
<proteinExistence type="predicted"/>
<dbReference type="Pfam" id="PF24016">
    <property type="entry name" value="DUF7330"/>
    <property type="match status" value="1"/>
</dbReference>
<dbReference type="EMBL" id="JASNQZ010000004">
    <property type="protein sequence ID" value="KAL0958486.1"/>
    <property type="molecule type" value="Genomic_DNA"/>
</dbReference>
<comment type="caution">
    <text evidence="3">The sequence shown here is derived from an EMBL/GenBank/DDBJ whole genome shotgun (WGS) entry which is preliminary data.</text>
</comment>
<accession>A0ABR3JRS2</accession>
<gene>
    <name evidence="3" type="ORF">HGRIS_000626</name>
</gene>
<sequence length="303" mass="32285">MIIAPEDVDPSLASDQKIRPETTVVVNRAIVPPPPPVSRNETDSHDPPPAYESPASTPSSARDPPLPSASSSSSGTAPNPEYPPLPAQYQPTNFLSICRQNGAIKETYVIDPLLQIPPALLPSLGLGETEADRKNLSLESYNGSINVNVHLVNSAATSGEEKPTPRARIRLVSKNGSVTGKITSPHPAPIRPSCSLVLHSYNGSISVVISRDFHGPLKLHSNNGTVRLSDAVRARATDFGDLNGHRVWFIGDFSGYKGTENSQWAGDDLIGDTKNGSVRVSFADEIVVSCTPGKSLISRILGF</sequence>
<evidence type="ECO:0000259" key="2">
    <source>
        <dbReference type="Pfam" id="PF24016"/>
    </source>
</evidence>
<organism evidence="3 4">
    <name type="scientific">Hohenbuehelia grisea</name>
    <dbReference type="NCBI Taxonomy" id="104357"/>
    <lineage>
        <taxon>Eukaryota</taxon>
        <taxon>Fungi</taxon>
        <taxon>Dikarya</taxon>
        <taxon>Basidiomycota</taxon>
        <taxon>Agaricomycotina</taxon>
        <taxon>Agaricomycetes</taxon>
        <taxon>Agaricomycetidae</taxon>
        <taxon>Agaricales</taxon>
        <taxon>Pleurotineae</taxon>
        <taxon>Pleurotaceae</taxon>
        <taxon>Hohenbuehelia</taxon>
    </lineage>
</organism>
<feature type="region of interest" description="Disordered" evidence="1">
    <location>
        <begin position="1"/>
        <end position="87"/>
    </location>
</feature>
<feature type="compositionally biased region" description="Low complexity" evidence="1">
    <location>
        <begin position="58"/>
        <end position="79"/>
    </location>
</feature>
<evidence type="ECO:0000313" key="4">
    <source>
        <dbReference type="Proteomes" id="UP001556367"/>
    </source>
</evidence>
<evidence type="ECO:0000313" key="3">
    <source>
        <dbReference type="EMBL" id="KAL0958486.1"/>
    </source>
</evidence>
<feature type="domain" description="DUF7330" evidence="2">
    <location>
        <begin position="93"/>
        <end position="285"/>
    </location>
</feature>
<protein>
    <recommendedName>
        <fullName evidence="2">DUF7330 domain-containing protein</fullName>
    </recommendedName>
</protein>
<keyword evidence="4" id="KW-1185">Reference proteome</keyword>
<dbReference type="Proteomes" id="UP001556367">
    <property type="component" value="Unassembled WGS sequence"/>
</dbReference>
<dbReference type="InterPro" id="IPR055754">
    <property type="entry name" value="DUF7330"/>
</dbReference>
<reference evidence="4" key="1">
    <citation type="submission" date="2024-06" db="EMBL/GenBank/DDBJ databases">
        <title>Multi-omics analyses provide insights into the biosynthesis of the anticancer antibiotic pleurotin in Hohenbuehelia grisea.</title>
        <authorList>
            <person name="Weaver J.A."/>
            <person name="Alberti F."/>
        </authorList>
    </citation>
    <scope>NUCLEOTIDE SEQUENCE [LARGE SCALE GENOMIC DNA]</scope>
    <source>
        <strain evidence="4">T-177</strain>
    </source>
</reference>